<dbReference type="InterPro" id="IPR004474">
    <property type="entry name" value="LytR_CpsA_psr"/>
</dbReference>
<feature type="compositionally biased region" description="Basic residues" evidence="2">
    <location>
        <begin position="51"/>
        <end position="60"/>
    </location>
</feature>
<dbReference type="Gene3D" id="3.30.1870.10">
    <property type="entry name" value="EreA-like, domain 2"/>
    <property type="match status" value="1"/>
</dbReference>
<dbReference type="Pfam" id="PF03816">
    <property type="entry name" value="LytR_cpsA_psr"/>
    <property type="match status" value="1"/>
</dbReference>
<dbReference type="NCBIfam" id="TIGR00350">
    <property type="entry name" value="lytR_cpsA_psr"/>
    <property type="match status" value="1"/>
</dbReference>
<reference evidence="5 6" key="1">
    <citation type="submission" date="2020-10" db="EMBL/GenBank/DDBJ databases">
        <title>ChiBAC.</title>
        <authorList>
            <person name="Zenner C."/>
            <person name="Hitch T.C.A."/>
            <person name="Clavel T."/>
        </authorList>
    </citation>
    <scope>NUCLEOTIDE SEQUENCE [LARGE SCALE GENOMIC DNA]</scope>
    <source>
        <strain evidence="5 6">DSM 109015</strain>
    </source>
</reference>
<feature type="compositionally biased region" description="Acidic residues" evidence="2">
    <location>
        <begin position="476"/>
        <end position="494"/>
    </location>
</feature>
<evidence type="ECO:0000256" key="1">
    <source>
        <dbReference type="ARBA" id="ARBA00006068"/>
    </source>
</evidence>
<accession>A0ABR9R2N8</accession>
<dbReference type="RefSeq" id="WP_193500678.1">
    <property type="nucleotide sequence ID" value="NZ_JADCKC010000002.1"/>
</dbReference>
<dbReference type="PANTHER" id="PTHR33392">
    <property type="entry name" value="POLYISOPRENYL-TEICHOIC ACID--PEPTIDOGLYCAN TEICHOIC ACID TRANSFERASE TAGU"/>
    <property type="match status" value="1"/>
</dbReference>
<feature type="domain" description="Cell envelope-related transcriptional attenuator" evidence="4">
    <location>
        <begin position="183"/>
        <end position="339"/>
    </location>
</feature>
<feature type="transmembrane region" description="Helical" evidence="3">
    <location>
        <begin position="66"/>
        <end position="89"/>
    </location>
</feature>
<feature type="region of interest" description="Disordered" evidence="2">
    <location>
        <begin position="472"/>
        <end position="497"/>
    </location>
</feature>
<protein>
    <submittedName>
        <fullName evidence="5">LCP family protein</fullName>
    </submittedName>
</protein>
<gene>
    <name evidence="5" type="ORF">INF35_06290</name>
</gene>
<evidence type="ECO:0000313" key="5">
    <source>
        <dbReference type="EMBL" id="MBE5037386.1"/>
    </source>
</evidence>
<keyword evidence="3" id="KW-0472">Membrane</keyword>
<dbReference type="EMBL" id="JADCKC010000002">
    <property type="protein sequence ID" value="MBE5037386.1"/>
    <property type="molecule type" value="Genomic_DNA"/>
</dbReference>
<dbReference type="SUPFAM" id="SSF159501">
    <property type="entry name" value="EreA/ChaN-like"/>
    <property type="match status" value="1"/>
</dbReference>
<feature type="compositionally biased region" description="Polar residues" evidence="2">
    <location>
        <begin position="12"/>
        <end position="23"/>
    </location>
</feature>
<name>A0ABR9R2N8_9FIRM</name>
<evidence type="ECO:0000313" key="6">
    <source>
        <dbReference type="Proteomes" id="UP000768567"/>
    </source>
</evidence>
<evidence type="ECO:0000256" key="2">
    <source>
        <dbReference type="SAM" id="MobiDB-lite"/>
    </source>
</evidence>
<dbReference type="Gene3D" id="3.40.630.190">
    <property type="entry name" value="LCP protein"/>
    <property type="match status" value="1"/>
</dbReference>
<evidence type="ECO:0000259" key="4">
    <source>
        <dbReference type="Pfam" id="PF03816"/>
    </source>
</evidence>
<feature type="compositionally biased region" description="Low complexity" evidence="2">
    <location>
        <begin position="31"/>
        <end position="44"/>
    </location>
</feature>
<evidence type="ECO:0000256" key="3">
    <source>
        <dbReference type="SAM" id="Phobius"/>
    </source>
</evidence>
<comment type="similarity">
    <text evidence="1">Belongs to the LytR/CpsA/Psr (LCP) family.</text>
</comment>
<dbReference type="InterPro" id="IPR050922">
    <property type="entry name" value="LytR/CpsA/Psr_CW_biosynth"/>
</dbReference>
<feature type="region of interest" description="Disordered" evidence="2">
    <location>
        <begin position="1"/>
        <end position="60"/>
    </location>
</feature>
<proteinExistence type="inferred from homology"/>
<sequence length="838" mass="91364">MAQQDNEPKSVSAGTQPADSVPSSPAGDENASSPAAKTAAPAGTAEEKSASGKKHGGSKKKHRIPLWGRVLLGILCVFVVLIGAAALYINGKLDLIRYDDGSVDSVGTIDADEDQDLDGTGLVENTGEMIMPEGSPFEDSNVLNILLISTDERTDAVNDWDAFTHLNDLDGTSDTTEFSEDARADSLILVSLNIQEDTIKLVSIERATGVPILLDGYEGEYDWITHTFRYGGAKLTMETVEDCFNVAVDHYVRINFNSFVQIVDAVGGIDINLTEEEAAALNWEVPSNSMLIVDKVEPGVNHMDGYTALQYARLRAIDSDWVRIERQRTVIQAVLDQIKNATPMDLDNLLNTVLPLVQTNFTKSEIAALLVQLPDFLGVTAEQMSLPADGTYGVRYGMDDRLMYDPDWAENIAILHKFLYGIDSTSDVYPNGETVETAVDQYSDEELDTFAEYLEDNSSAVDLTDLSTLWPVREEESPEEDVSSALDGEEEDSEPSTARVCLLGDDTSSSESLAVRQAMLTRLHEQEGVNYVLSEEGFAAGVLLDCYINDGPESLYDDYLALHPDADTGDAQFCQWLREYNATQSSGDKLHIIGLGEDVSPSLAVKALSLLRDEDAQPDDSLSDIVYWMDRNDASATTTGSKYVILRLTQLLDEDPELLETLFGDNTAMVELFCDNSAEAILSGEEELSGADLAQSMYDNFCSIYDALPEDARFFGCIRLAEASSTSIVGKGEDNYRTFASLLDGSGSPVRGEVDNTAVLYVTSAEETSSFTPNNRTFDYTLLRACLPDAFTGDTWIDLNGEDSPFTREVGLFLPGREDASAAGQYFNSLLTIAADAD</sequence>
<keyword evidence="6" id="KW-1185">Reference proteome</keyword>
<keyword evidence="3" id="KW-1133">Transmembrane helix</keyword>
<dbReference type="PANTHER" id="PTHR33392:SF6">
    <property type="entry name" value="POLYISOPRENYL-TEICHOIC ACID--PEPTIDOGLYCAN TEICHOIC ACID TRANSFERASE TAGU"/>
    <property type="match status" value="1"/>
</dbReference>
<keyword evidence="3" id="KW-0812">Transmembrane</keyword>
<comment type="caution">
    <text evidence="5">The sequence shown here is derived from an EMBL/GenBank/DDBJ whole genome shotgun (WGS) entry which is preliminary data.</text>
</comment>
<organism evidence="5 6">
    <name type="scientific">Gemmiger gallinarum</name>
    <dbReference type="NCBI Taxonomy" id="2779354"/>
    <lineage>
        <taxon>Bacteria</taxon>
        <taxon>Bacillati</taxon>
        <taxon>Bacillota</taxon>
        <taxon>Clostridia</taxon>
        <taxon>Eubacteriales</taxon>
        <taxon>Gemmiger</taxon>
    </lineage>
</organism>
<dbReference type="Proteomes" id="UP000768567">
    <property type="component" value="Unassembled WGS sequence"/>
</dbReference>